<reference evidence="3 5" key="2">
    <citation type="submission" date="2016-11" db="EMBL/GenBank/DDBJ databases">
        <authorList>
            <person name="Jaros S."/>
            <person name="Januszkiewicz K."/>
            <person name="Wedrychowicz H."/>
        </authorList>
    </citation>
    <scope>NUCLEOTIDE SEQUENCE [LARGE SCALE GENOMIC DNA]</scope>
    <source>
        <strain evidence="3 5">DSM 27621</strain>
    </source>
</reference>
<organism evidence="3 5">
    <name type="scientific">Chryseobacterium contaminans</name>
    <dbReference type="NCBI Taxonomy" id="1423959"/>
    <lineage>
        <taxon>Bacteria</taxon>
        <taxon>Pseudomonadati</taxon>
        <taxon>Bacteroidota</taxon>
        <taxon>Flavobacteriia</taxon>
        <taxon>Flavobacteriales</taxon>
        <taxon>Weeksellaceae</taxon>
        <taxon>Chryseobacterium group</taxon>
        <taxon>Chryseobacterium</taxon>
    </lineage>
</organism>
<dbReference type="AlphaFoldDB" id="A0A1M7DA68"/>
<dbReference type="Proteomes" id="UP000093508">
    <property type="component" value="Unassembled WGS sequence"/>
</dbReference>
<evidence type="ECO:0000313" key="2">
    <source>
        <dbReference type="EMBL" id="OCA78868.1"/>
    </source>
</evidence>
<dbReference type="STRING" id="1423959.SAMN05444407_10635"/>
<feature type="transmembrane region" description="Helical" evidence="1">
    <location>
        <begin position="116"/>
        <end position="136"/>
    </location>
</feature>
<accession>A0A1M7DA68</accession>
<evidence type="ECO:0000313" key="4">
    <source>
        <dbReference type="Proteomes" id="UP000093508"/>
    </source>
</evidence>
<dbReference type="EMBL" id="MAYF01000135">
    <property type="protein sequence ID" value="OCA78868.1"/>
    <property type="molecule type" value="Genomic_DNA"/>
</dbReference>
<dbReference type="EMBL" id="FRBM01000006">
    <property type="protein sequence ID" value="SHL76396.1"/>
    <property type="molecule type" value="Genomic_DNA"/>
</dbReference>
<protein>
    <submittedName>
        <fullName evidence="3">Uncharacterized protein</fullName>
    </submittedName>
</protein>
<reference evidence="2 4" key="1">
    <citation type="submission" date="2016-07" db="EMBL/GenBank/DDBJ databases">
        <authorList>
            <person name="Jeong J.-J."/>
            <person name="Kim D.W."/>
            <person name="Sang M.K."/>
            <person name="Choi I.-G."/>
            <person name="Kim K.D."/>
        </authorList>
    </citation>
    <scope>NUCLEOTIDE SEQUENCE [LARGE SCALE GENOMIC DNA]</scope>
    <source>
        <strain evidence="2 4">C-26</strain>
    </source>
</reference>
<name>A0A1M7DA68_9FLAO</name>
<sequence length="150" mass="17832">MIKMNLNFSNTKIDEAIRENTKRSSMILDLANTASLTADGKLFFGREFKNRIEVTRIKTYFSIVLPTLIIVFKRNDLQNPKLRLSFFGYIWFTLLLMIFLFAIIKKIINPDFQGDITFILLLASFFYSLLAIEFYFTQKKFNRFKLRIRE</sequence>
<keyword evidence="4" id="KW-1185">Reference proteome</keyword>
<feature type="transmembrane region" description="Helical" evidence="1">
    <location>
        <begin position="84"/>
        <end position="104"/>
    </location>
</feature>
<gene>
    <name evidence="2" type="ORF">BBH99_07180</name>
    <name evidence="3" type="ORF">SAMN05444407_10635</name>
</gene>
<keyword evidence="1" id="KW-1133">Transmembrane helix</keyword>
<dbReference type="Proteomes" id="UP000184069">
    <property type="component" value="Unassembled WGS sequence"/>
</dbReference>
<proteinExistence type="predicted"/>
<keyword evidence="1" id="KW-0472">Membrane</keyword>
<evidence type="ECO:0000313" key="3">
    <source>
        <dbReference type="EMBL" id="SHL76396.1"/>
    </source>
</evidence>
<evidence type="ECO:0000313" key="5">
    <source>
        <dbReference type="Proteomes" id="UP000184069"/>
    </source>
</evidence>
<evidence type="ECO:0000256" key="1">
    <source>
        <dbReference type="SAM" id="Phobius"/>
    </source>
</evidence>
<keyword evidence="1" id="KW-0812">Transmembrane</keyword>